<organism evidence="3 4">
    <name type="scientific">Artemisia annua</name>
    <name type="common">Sweet wormwood</name>
    <dbReference type="NCBI Taxonomy" id="35608"/>
    <lineage>
        <taxon>Eukaryota</taxon>
        <taxon>Viridiplantae</taxon>
        <taxon>Streptophyta</taxon>
        <taxon>Embryophyta</taxon>
        <taxon>Tracheophyta</taxon>
        <taxon>Spermatophyta</taxon>
        <taxon>Magnoliopsida</taxon>
        <taxon>eudicotyledons</taxon>
        <taxon>Gunneridae</taxon>
        <taxon>Pentapetalae</taxon>
        <taxon>asterids</taxon>
        <taxon>campanulids</taxon>
        <taxon>Asterales</taxon>
        <taxon>Asteraceae</taxon>
        <taxon>Asteroideae</taxon>
        <taxon>Anthemideae</taxon>
        <taxon>Artemisiinae</taxon>
        <taxon>Artemisia</taxon>
    </lineage>
</organism>
<dbReference type="EMBL" id="PKPP01000911">
    <property type="protein sequence ID" value="PWA87479.1"/>
    <property type="molecule type" value="Genomic_DNA"/>
</dbReference>
<keyword evidence="4" id="KW-1185">Reference proteome</keyword>
<dbReference type="PANTHER" id="PTHR11932">
    <property type="entry name" value="CULLIN"/>
    <property type="match status" value="1"/>
</dbReference>
<comment type="caution">
    <text evidence="3">The sequence shown here is derived from an EMBL/GenBank/DDBJ whole genome shotgun (WGS) entry which is preliminary data.</text>
</comment>
<dbReference type="InterPro" id="IPR045093">
    <property type="entry name" value="Cullin"/>
</dbReference>
<accession>A0A2U1PNZ9</accession>
<dbReference type="GO" id="GO:0031625">
    <property type="term" value="F:ubiquitin protein ligase binding"/>
    <property type="evidence" value="ECO:0007669"/>
    <property type="project" value="InterPro"/>
</dbReference>
<sequence length="299" mass="34090">MKKKMTLEEGLSILKPGIEKAMMILDGYPTSALFTCEQYMQLYDCVYDMCVQSPPYEYCKELYELFKKALEESITLKVIPALKDKPHIWLLNEVCNIWAKYKVMAKCLGGFFLYLDRHVAEDNKATSLNSLSICCFHDMVFKEVYPTILEAALNLISQDRCQNSGCSDLLKNVSTFFVEIGNGKMHYYDNFEAAILASSAEYYNQLLFKLLPHYSPVDYIQQAHRCYNQEKERATQFLNQTSVEKLLQVVQEQLLGQNAMRARNSIENHKAECGDDSNSYQEVLLGCAGLNLGEGSSQG</sequence>
<dbReference type="AlphaFoldDB" id="A0A2U1PNZ9"/>
<evidence type="ECO:0000256" key="1">
    <source>
        <dbReference type="ARBA" id="ARBA00006019"/>
    </source>
</evidence>
<dbReference type="InterPro" id="IPR001373">
    <property type="entry name" value="Cullin_N"/>
</dbReference>
<name>A0A2U1PNZ9_ARTAN</name>
<evidence type="ECO:0000313" key="3">
    <source>
        <dbReference type="EMBL" id="PWA87479.1"/>
    </source>
</evidence>
<dbReference type="STRING" id="35608.A0A2U1PNZ9"/>
<evidence type="ECO:0000259" key="2">
    <source>
        <dbReference type="Pfam" id="PF00888"/>
    </source>
</evidence>
<dbReference type="Pfam" id="PF00888">
    <property type="entry name" value="Cullin"/>
    <property type="match status" value="1"/>
</dbReference>
<dbReference type="Proteomes" id="UP000245207">
    <property type="component" value="Unassembled WGS sequence"/>
</dbReference>
<protein>
    <submittedName>
        <fullName evidence="3">Cullin</fullName>
    </submittedName>
</protein>
<dbReference type="InterPro" id="IPR016159">
    <property type="entry name" value="Cullin_repeat-like_dom_sf"/>
</dbReference>
<gene>
    <name evidence="3" type="ORF">CTI12_AA130390</name>
</gene>
<evidence type="ECO:0000313" key="4">
    <source>
        <dbReference type="Proteomes" id="UP000245207"/>
    </source>
</evidence>
<dbReference type="SUPFAM" id="SSF74788">
    <property type="entry name" value="Cullin repeat-like"/>
    <property type="match status" value="1"/>
</dbReference>
<comment type="similarity">
    <text evidence="1">Belongs to the cullin family.</text>
</comment>
<dbReference type="OrthoDB" id="1929542at2759"/>
<feature type="domain" description="Cullin N-terminal" evidence="2">
    <location>
        <begin position="35"/>
        <end position="261"/>
    </location>
</feature>
<reference evidence="3 4" key="1">
    <citation type="journal article" date="2018" name="Mol. Plant">
        <title>The genome of Artemisia annua provides insight into the evolution of Asteraceae family and artemisinin biosynthesis.</title>
        <authorList>
            <person name="Shen Q."/>
            <person name="Zhang L."/>
            <person name="Liao Z."/>
            <person name="Wang S."/>
            <person name="Yan T."/>
            <person name="Shi P."/>
            <person name="Liu M."/>
            <person name="Fu X."/>
            <person name="Pan Q."/>
            <person name="Wang Y."/>
            <person name="Lv Z."/>
            <person name="Lu X."/>
            <person name="Zhang F."/>
            <person name="Jiang W."/>
            <person name="Ma Y."/>
            <person name="Chen M."/>
            <person name="Hao X."/>
            <person name="Li L."/>
            <person name="Tang Y."/>
            <person name="Lv G."/>
            <person name="Zhou Y."/>
            <person name="Sun X."/>
            <person name="Brodelius P.E."/>
            <person name="Rose J.K.C."/>
            <person name="Tang K."/>
        </authorList>
    </citation>
    <scope>NUCLEOTIDE SEQUENCE [LARGE SCALE GENOMIC DNA]</scope>
    <source>
        <strain evidence="4">cv. Huhao1</strain>
        <tissue evidence="3">Leaf</tissue>
    </source>
</reference>
<dbReference type="Gene3D" id="1.20.1310.10">
    <property type="entry name" value="Cullin Repeats"/>
    <property type="match status" value="2"/>
</dbReference>
<proteinExistence type="inferred from homology"/>
<dbReference type="GO" id="GO:0006511">
    <property type="term" value="P:ubiquitin-dependent protein catabolic process"/>
    <property type="evidence" value="ECO:0007669"/>
    <property type="project" value="InterPro"/>
</dbReference>